<gene>
    <name evidence="1" type="ORF">QBC46DRAFT_361214</name>
</gene>
<evidence type="ECO:0000313" key="1">
    <source>
        <dbReference type="EMBL" id="KAK3944262.1"/>
    </source>
</evidence>
<evidence type="ECO:0000313" key="2">
    <source>
        <dbReference type="Proteomes" id="UP001303473"/>
    </source>
</evidence>
<keyword evidence="2" id="KW-1185">Reference proteome</keyword>
<name>A0AAN6NIF1_9PEZI</name>
<dbReference type="EMBL" id="MU853760">
    <property type="protein sequence ID" value="KAK3944262.1"/>
    <property type="molecule type" value="Genomic_DNA"/>
</dbReference>
<dbReference type="AlphaFoldDB" id="A0AAN6NIF1"/>
<proteinExistence type="predicted"/>
<organism evidence="1 2">
    <name type="scientific">Diplogelasinospora grovesii</name>
    <dbReference type="NCBI Taxonomy" id="303347"/>
    <lineage>
        <taxon>Eukaryota</taxon>
        <taxon>Fungi</taxon>
        <taxon>Dikarya</taxon>
        <taxon>Ascomycota</taxon>
        <taxon>Pezizomycotina</taxon>
        <taxon>Sordariomycetes</taxon>
        <taxon>Sordariomycetidae</taxon>
        <taxon>Sordariales</taxon>
        <taxon>Diplogelasinosporaceae</taxon>
        <taxon>Diplogelasinospora</taxon>
    </lineage>
</organism>
<dbReference type="Proteomes" id="UP001303473">
    <property type="component" value="Unassembled WGS sequence"/>
</dbReference>
<comment type="caution">
    <text evidence="1">The sequence shown here is derived from an EMBL/GenBank/DDBJ whole genome shotgun (WGS) entry which is preliminary data.</text>
</comment>
<sequence length="224" mass="25306">MSQPFLDDSPMDGSLPPCSLAEFQQPRLRRGPFILKIFWDDEAPEPPHYFAAQRECQNAALFQLMQAAVGPDYAELGPILVDPCPETKEAAEANLFAFSREVRLQQSGAFDASLFQVTVVPRMRQCFGWLKLTGRDLLRLLPRKLLPPYIKVSGVRRSIRQDACYTAVVCEFVEEAENDPEVVQQVLDFFWCVGFSHIMTPKASNWKNGVLVDLSDIVHPRGYG</sequence>
<protein>
    <submittedName>
        <fullName evidence="1">Uncharacterized protein</fullName>
    </submittedName>
</protein>
<reference evidence="2" key="1">
    <citation type="journal article" date="2023" name="Mol. Phylogenet. Evol.">
        <title>Genome-scale phylogeny and comparative genomics of the fungal order Sordariales.</title>
        <authorList>
            <person name="Hensen N."/>
            <person name="Bonometti L."/>
            <person name="Westerberg I."/>
            <person name="Brannstrom I.O."/>
            <person name="Guillou S."/>
            <person name="Cros-Aarteil S."/>
            <person name="Calhoun S."/>
            <person name="Haridas S."/>
            <person name="Kuo A."/>
            <person name="Mondo S."/>
            <person name="Pangilinan J."/>
            <person name="Riley R."/>
            <person name="LaButti K."/>
            <person name="Andreopoulos B."/>
            <person name="Lipzen A."/>
            <person name="Chen C."/>
            <person name="Yan M."/>
            <person name="Daum C."/>
            <person name="Ng V."/>
            <person name="Clum A."/>
            <person name="Steindorff A."/>
            <person name="Ohm R.A."/>
            <person name="Martin F."/>
            <person name="Silar P."/>
            <person name="Natvig D.O."/>
            <person name="Lalanne C."/>
            <person name="Gautier V."/>
            <person name="Ament-Velasquez S.L."/>
            <person name="Kruys A."/>
            <person name="Hutchinson M.I."/>
            <person name="Powell A.J."/>
            <person name="Barry K."/>
            <person name="Miller A.N."/>
            <person name="Grigoriev I.V."/>
            <person name="Debuchy R."/>
            <person name="Gladieux P."/>
            <person name="Hiltunen Thoren M."/>
            <person name="Johannesson H."/>
        </authorList>
    </citation>
    <scope>NUCLEOTIDE SEQUENCE [LARGE SCALE GENOMIC DNA]</scope>
    <source>
        <strain evidence="2">CBS 340.73</strain>
    </source>
</reference>
<accession>A0AAN6NIF1</accession>